<evidence type="ECO:0000313" key="2">
    <source>
        <dbReference type="Proteomes" id="UP000054785"/>
    </source>
</evidence>
<dbReference type="AlphaFoldDB" id="A0A0W0U7J0"/>
<name>A0A0W0U7J0_9GAMM</name>
<keyword evidence="2" id="KW-1185">Reference proteome</keyword>
<dbReference type="Proteomes" id="UP000054785">
    <property type="component" value="Unassembled WGS sequence"/>
</dbReference>
<proteinExistence type="predicted"/>
<organism evidence="1 2">
    <name type="scientific">Legionella geestiana</name>
    <dbReference type="NCBI Taxonomy" id="45065"/>
    <lineage>
        <taxon>Bacteria</taxon>
        <taxon>Pseudomonadati</taxon>
        <taxon>Pseudomonadota</taxon>
        <taxon>Gammaproteobacteria</taxon>
        <taxon>Legionellales</taxon>
        <taxon>Legionellaceae</taxon>
        <taxon>Legionella</taxon>
    </lineage>
</organism>
<sequence length="63" mass="6856">MSNEEMQRYTAIAEKYDDLKTLGFIAEFSPEEAELAGAFQEEALSAEEALESTPDGLDAGEVP</sequence>
<gene>
    <name evidence="1" type="primary">traD_2</name>
    <name evidence="1" type="ORF">Lgee_0508</name>
</gene>
<dbReference type="STRING" id="45065.Lgee_0508"/>
<reference evidence="1 2" key="1">
    <citation type="submission" date="2015-11" db="EMBL/GenBank/DDBJ databases">
        <title>Genomic analysis of 38 Legionella species identifies large and diverse effector repertoires.</title>
        <authorList>
            <person name="Burstein D."/>
            <person name="Amaro F."/>
            <person name="Zusman T."/>
            <person name="Lifshitz Z."/>
            <person name="Cohen O."/>
            <person name="Gilbert J.A."/>
            <person name="Pupko T."/>
            <person name="Shuman H.A."/>
            <person name="Segal G."/>
        </authorList>
    </citation>
    <scope>NUCLEOTIDE SEQUENCE [LARGE SCALE GENOMIC DNA]</scope>
    <source>
        <strain evidence="1 2">ATCC 49504</strain>
    </source>
</reference>
<accession>A0A0W0U7J0</accession>
<dbReference type="EMBL" id="LNYC01000010">
    <property type="protein sequence ID" value="KTD03695.1"/>
    <property type="molecule type" value="Genomic_DNA"/>
</dbReference>
<dbReference type="RefSeq" id="WP_035902263.1">
    <property type="nucleotide sequence ID" value="NZ_CAAAHN010000018.1"/>
</dbReference>
<dbReference type="PATRIC" id="fig|45065.4.peg.544"/>
<evidence type="ECO:0000313" key="1">
    <source>
        <dbReference type="EMBL" id="KTD03695.1"/>
    </source>
</evidence>
<comment type="caution">
    <text evidence="1">The sequence shown here is derived from an EMBL/GenBank/DDBJ whole genome shotgun (WGS) entry which is preliminary data.</text>
</comment>
<protein>
    <submittedName>
        <fullName evidence="1">TraD protein</fullName>
    </submittedName>
</protein>